<reference evidence="2 3" key="1">
    <citation type="journal article" date="2019" name="PLoS ONE">
        <title>Comparative genome analysis indicates high evolutionary potential of pathogenicity genes in Colletotrichum tanaceti.</title>
        <authorList>
            <person name="Lelwala R.V."/>
            <person name="Korhonen P.K."/>
            <person name="Young N.D."/>
            <person name="Scott J.B."/>
            <person name="Ades P.A."/>
            <person name="Gasser R.B."/>
            <person name="Taylor P.W.J."/>
        </authorList>
    </citation>
    <scope>NUCLEOTIDE SEQUENCE [LARGE SCALE GENOMIC DNA]</scope>
    <source>
        <strain evidence="2">BRIP57314</strain>
    </source>
</reference>
<feature type="compositionally biased region" description="Polar residues" evidence="1">
    <location>
        <begin position="1"/>
        <end position="12"/>
    </location>
</feature>
<sequence>MDQTRLMASTMESRSSSSPYKKKPQMDFGHLPRVGRPELHRAVDVAQVKPHEAALELVLLPPRVPGKPL</sequence>
<keyword evidence="3" id="KW-1185">Reference proteome</keyword>
<dbReference type="AlphaFoldDB" id="A0A4U6XM46"/>
<name>A0A4U6XM46_9PEZI</name>
<evidence type="ECO:0000256" key="1">
    <source>
        <dbReference type="SAM" id="MobiDB-lite"/>
    </source>
</evidence>
<comment type="caution">
    <text evidence="2">The sequence shown here is derived from an EMBL/GenBank/DDBJ whole genome shotgun (WGS) entry which is preliminary data.</text>
</comment>
<evidence type="ECO:0000313" key="3">
    <source>
        <dbReference type="Proteomes" id="UP000310108"/>
    </source>
</evidence>
<proteinExistence type="predicted"/>
<accession>A0A4U6XM46</accession>
<dbReference type="EMBL" id="PJEX01000059">
    <property type="protein sequence ID" value="TKW56737.1"/>
    <property type="molecule type" value="Genomic_DNA"/>
</dbReference>
<evidence type="ECO:0000313" key="2">
    <source>
        <dbReference type="EMBL" id="TKW56737.1"/>
    </source>
</evidence>
<protein>
    <submittedName>
        <fullName evidence="2">Uncharacterized protein</fullName>
    </submittedName>
</protein>
<gene>
    <name evidence="2" type="ORF">CTA1_12380</name>
</gene>
<dbReference type="Proteomes" id="UP000310108">
    <property type="component" value="Unassembled WGS sequence"/>
</dbReference>
<organism evidence="2 3">
    <name type="scientific">Colletotrichum tanaceti</name>
    <dbReference type="NCBI Taxonomy" id="1306861"/>
    <lineage>
        <taxon>Eukaryota</taxon>
        <taxon>Fungi</taxon>
        <taxon>Dikarya</taxon>
        <taxon>Ascomycota</taxon>
        <taxon>Pezizomycotina</taxon>
        <taxon>Sordariomycetes</taxon>
        <taxon>Hypocreomycetidae</taxon>
        <taxon>Glomerellales</taxon>
        <taxon>Glomerellaceae</taxon>
        <taxon>Colletotrichum</taxon>
        <taxon>Colletotrichum destructivum species complex</taxon>
    </lineage>
</organism>
<feature type="region of interest" description="Disordered" evidence="1">
    <location>
        <begin position="1"/>
        <end position="33"/>
    </location>
</feature>